<sequence>MQSFLIQRLGQQGDGIAAGPLYAAMTLPGEEVTGRVDGDRLEEVKIVTPSPDRVAPPCRHFRSCGGCALQHAADPLVAEWKAGLVLHALSARGISAGIGSIQTSPPQSRRRAGLSARRTKKGALAGFHGRASGSIVEIPDCKLLDPALMPAVGLAEALAIEGGSRKGELSVLATVSQAGLDVEVSGGKPLDGPLRLSLAQIAERWQLARLGWDGELVATRQPPEQVFGAARVVPPPGAFLQATREGEAALLAEVQTILAGCGRVADLFAGCGTFALPLAERAEVHAVEGSAAMVAALDRGWRQARGLKRVTHEARDLFRNPLIAEDLKRFDGVVIDPPRAGAEAQVAQLARARVPVIAHVSCNPVTFAREAEQLIGAGYSMGPVTVVDQFRWSTHVELVAGFTLTSA</sequence>
<keyword evidence="5" id="KW-0411">Iron-sulfur</keyword>
<dbReference type="EMBL" id="WNXQ01000001">
    <property type="protein sequence ID" value="MWB76965.1"/>
    <property type="molecule type" value="Genomic_DNA"/>
</dbReference>
<keyword evidence="1" id="KW-0004">4Fe-4S</keyword>
<dbReference type="PANTHER" id="PTHR11061">
    <property type="entry name" value="RNA M5U METHYLTRANSFERASE"/>
    <property type="match status" value="1"/>
</dbReference>
<proteinExistence type="inferred from homology"/>
<dbReference type="CDD" id="cd02440">
    <property type="entry name" value="AdoMet_MTases"/>
    <property type="match status" value="1"/>
</dbReference>
<feature type="binding site" evidence="6">
    <location>
        <position position="268"/>
    </location>
    <ligand>
        <name>S-adenosyl-L-methionine</name>
        <dbReference type="ChEBI" id="CHEBI:59789"/>
    </ligand>
</feature>
<dbReference type="PANTHER" id="PTHR11061:SF49">
    <property type="entry name" value="23S RRNA (URACIL(1939)-C(5))-METHYLTRANSFERASE RLMD"/>
    <property type="match status" value="1"/>
</dbReference>
<gene>
    <name evidence="8" type="ORF">GLS40_02870</name>
</gene>
<protein>
    <submittedName>
        <fullName evidence="8">Class I SAM-dependent RNA methyltransferase</fullName>
    </submittedName>
</protein>
<dbReference type="InterPro" id="IPR030390">
    <property type="entry name" value="MeTrfase_TrmA_AS"/>
</dbReference>
<name>A0A844W1J2_9RHOB</name>
<feature type="binding site" evidence="6">
    <location>
        <position position="336"/>
    </location>
    <ligand>
        <name>S-adenosyl-L-methionine</name>
        <dbReference type="ChEBI" id="CHEBI:59789"/>
    </ligand>
</feature>
<feature type="active site" evidence="7">
    <location>
        <position position="362"/>
    </location>
</feature>
<dbReference type="RefSeq" id="WP_160381081.1">
    <property type="nucleotide sequence ID" value="NZ_WNXQ01000001.1"/>
</dbReference>
<feature type="binding site" evidence="6">
    <location>
        <position position="288"/>
    </location>
    <ligand>
        <name>S-adenosyl-L-methionine</name>
        <dbReference type="ChEBI" id="CHEBI:59789"/>
    </ligand>
</feature>
<feature type="active site" description="Nucleophile" evidence="6">
    <location>
        <position position="362"/>
    </location>
</feature>
<dbReference type="Gene3D" id="2.40.50.1070">
    <property type="match status" value="1"/>
</dbReference>
<dbReference type="AlphaFoldDB" id="A0A844W1J2"/>
<dbReference type="PROSITE" id="PS51687">
    <property type="entry name" value="SAM_MT_RNA_M5U"/>
    <property type="match status" value="1"/>
</dbReference>
<dbReference type="SUPFAM" id="SSF53335">
    <property type="entry name" value="S-adenosyl-L-methionine-dependent methyltransferases"/>
    <property type="match status" value="1"/>
</dbReference>
<comment type="caution">
    <text evidence="8">The sequence shown here is derived from an EMBL/GenBank/DDBJ whole genome shotgun (WGS) entry which is preliminary data.</text>
</comment>
<evidence type="ECO:0000256" key="2">
    <source>
        <dbReference type="ARBA" id="ARBA00022603"/>
    </source>
</evidence>
<evidence type="ECO:0000256" key="4">
    <source>
        <dbReference type="ARBA" id="ARBA00022691"/>
    </source>
</evidence>
<keyword evidence="1" id="KW-0408">Iron</keyword>
<evidence type="ECO:0000256" key="3">
    <source>
        <dbReference type="ARBA" id="ARBA00022679"/>
    </source>
</evidence>
<dbReference type="GO" id="GO:0070475">
    <property type="term" value="P:rRNA base methylation"/>
    <property type="evidence" value="ECO:0007669"/>
    <property type="project" value="TreeGrafter"/>
</dbReference>
<organism evidence="8 9">
    <name type="scientific">Pseudooceanicola pacificus</name>
    <dbReference type="NCBI Taxonomy" id="2676438"/>
    <lineage>
        <taxon>Bacteria</taxon>
        <taxon>Pseudomonadati</taxon>
        <taxon>Pseudomonadota</taxon>
        <taxon>Alphaproteobacteria</taxon>
        <taxon>Rhodobacterales</taxon>
        <taxon>Paracoccaceae</taxon>
        <taxon>Pseudooceanicola</taxon>
    </lineage>
</organism>
<dbReference type="Proteomes" id="UP000443843">
    <property type="component" value="Unassembled WGS sequence"/>
</dbReference>
<dbReference type="GO" id="GO:0070041">
    <property type="term" value="F:rRNA (uridine-C5-)-methyltransferase activity"/>
    <property type="evidence" value="ECO:0007669"/>
    <property type="project" value="TreeGrafter"/>
</dbReference>
<keyword evidence="9" id="KW-1185">Reference proteome</keyword>
<dbReference type="InterPro" id="IPR012340">
    <property type="entry name" value="NA-bd_OB-fold"/>
</dbReference>
<evidence type="ECO:0000256" key="6">
    <source>
        <dbReference type="PROSITE-ProRule" id="PRU01024"/>
    </source>
</evidence>
<reference evidence="8 9" key="1">
    <citation type="submission" date="2019-11" db="EMBL/GenBank/DDBJ databases">
        <title>Pseudooceanicola pacifica sp. nov., isolated from deep-sea sediment of the Pacific Ocean.</title>
        <authorList>
            <person name="Lyu L."/>
        </authorList>
    </citation>
    <scope>NUCLEOTIDE SEQUENCE [LARGE SCALE GENOMIC DNA]</scope>
    <source>
        <strain evidence="8 9">216_PA32_1</strain>
    </source>
</reference>
<dbReference type="Gene3D" id="3.40.50.150">
    <property type="entry name" value="Vaccinia Virus protein VP39"/>
    <property type="match status" value="1"/>
</dbReference>
<accession>A0A844W1J2</accession>
<dbReference type="PROSITE" id="PS01230">
    <property type="entry name" value="TRMA_1"/>
    <property type="match status" value="1"/>
</dbReference>
<evidence type="ECO:0000256" key="1">
    <source>
        <dbReference type="ARBA" id="ARBA00022485"/>
    </source>
</evidence>
<keyword evidence="2 6" id="KW-0489">Methyltransferase</keyword>
<evidence type="ECO:0000256" key="5">
    <source>
        <dbReference type="ARBA" id="ARBA00023014"/>
    </source>
</evidence>
<dbReference type="Pfam" id="PF05958">
    <property type="entry name" value="tRNA_U5-meth_tr"/>
    <property type="match status" value="1"/>
</dbReference>
<dbReference type="GO" id="GO:0051539">
    <property type="term" value="F:4 iron, 4 sulfur cluster binding"/>
    <property type="evidence" value="ECO:0007669"/>
    <property type="project" value="UniProtKB-KW"/>
</dbReference>
<evidence type="ECO:0000313" key="9">
    <source>
        <dbReference type="Proteomes" id="UP000443843"/>
    </source>
</evidence>
<dbReference type="InterPro" id="IPR010280">
    <property type="entry name" value="U5_MeTrfase_fam"/>
</dbReference>
<comment type="similarity">
    <text evidence="6">Belongs to the class I-like SAM-binding methyltransferase superfamily. RNA M5U methyltransferase family.</text>
</comment>
<keyword evidence="3 6" id="KW-0808">Transferase</keyword>
<dbReference type="InterPro" id="IPR029063">
    <property type="entry name" value="SAM-dependent_MTases_sf"/>
</dbReference>
<feature type="binding site" evidence="6">
    <location>
        <position position="241"/>
    </location>
    <ligand>
        <name>S-adenosyl-L-methionine</name>
        <dbReference type="ChEBI" id="CHEBI:59789"/>
    </ligand>
</feature>
<keyword evidence="4 6" id="KW-0949">S-adenosyl-L-methionine</keyword>
<evidence type="ECO:0000313" key="8">
    <source>
        <dbReference type="EMBL" id="MWB76965.1"/>
    </source>
</evidence>
<evidence type="ECO:0000256" key="7">
    <source>
        <dbReference type="PROSITE-ProRule" id="PRU10015"/>
    </source>
</evidence>
<keyword evidence="1" id="KW-0479">Metal-binding</keyword>
<dbReference type="Gene3D" id="2.40.50.140">
    <property type="entry name" value="Nucleic acid-binding proteins"/>
    <property type="match status" value="1"/>
</dbReference>